<evidence type="ECO:0000313" key="2">
    <source>
        <dbReference type="EMBL" id="KAK8949003.1"/>
    </source>
</evidence>
<gene>
    <name evidence="2" type="ORF">KSP39_PZI005729</name>
</gene>
<proteinExistence type="predicted"/>
<feature type="transmembrane region" description="Helical" evidence="1">
    <location>
        <begin position="160"/>
        <end position="185"/>
    </location>
</feature>
<accession>A0AAP0BTF2</accession>
<reference evidence="2 3" key="1">
    <citation type="journal article" date="2022" name="Nat. Plants">
        <title>Genomes of leafy and leafless Platanthera orchids illuminate the evolution of mycoheterotrophy.</title>
        <authorList>
            <person name="Li M.H."/>
            <person name="Liu K.W."/>
            <person name="Li Z."/>
            <person name="Lu H.C."/>
            <person name="Ye Q.L."/>
            <person name="Zhang D."/>
            <person name="Wang J.Y."/>
            <person name="Li Y.F."/>
            <person name="Zhong Z.M."/>
            <person name="Liu X."/>
            <person name="Yu X."/>
            <person name="Liu D.K."/>
            <person name="Tu X.D."/>
            <person name="Liu B."/>
            <person name="Hao Y."/>
            <person name="Liao X.Y."/>
            <person name="Jiang Y.T."/>
            <person name="Sun W.H."/>
            <person name="Chen J."/>
            <person name="Chen Y.Q."/>
            <person name="Ai Y."/>
            <person name="Zhai J.W."/>
            <person name="Wu S.S."/>
            <person name="Zhou Z."/>
            <person name="Hsiao Y.Y."/>
            <person name="Wu W.L."/>
            <person name="Chen Y.Y."/>
            <person name="Lin Y.F."/>
            <person name="Hsu J.L."/>
            <person name="Li C.Y."/>
            <person name="Wang Z.W."/>
            <person name="Zhao X."/>
            <person name="Zhong W.Y."/>
            <person name="Ma X.K."/>
            <person name="Ma L."/>
            <person name="Huang J."/>
            <person name="Chen G.Z."/>
            <person name="Huang M.Z."/>
            <person name="Huang L."/>
            <person name="Peng D.H."/>
            <person name="Luo Y.B."/>
            <person name="Zou S.Q."/>
            <person name="Chen S.P."/>
            <person name="Lan S."/>
            <person name="Tsai W.C."/>
            <person name="Van de Peer Y."/>
            <person name="Liu Z.J."/>
        </authorList>
    </citation>
    <scope>NUCLEOTIDE SEQUENCE [LARGE SCALE GENOMIC DNA]</scope>
    <source>
        <strain evidence="2">Lor287</strain>
    </source>
</reference>
<evidence type="ECO:0000256" key="1">
    <source>
        <dbReference type="SAM" id="Phobius"/>
    </source>
</evidence>
<dbReference type="EMBL" id="JBBWWQ010000004">
    <property type="protein sequence ID" value="KAK8949003.1"/>
    <property type="molecule type" value="Genomic_DNA"/>
</dbReference>
<name>A0AAP0BTF2_9ASPA</name>
<keyword evidence="1" id="KW-1133">Transmembrane helix</keyword>
<evidence type="ECO:0000313" key="3">
    <source>
        <dbReference type="Proteomes" id="UP001418222"/>
    </source>
</evidence>
<organism evidence="2 3">
    <name type="scientific">Platanthera zijinensis</name>
    <dbReference type="NCBI Taxonomy" id="2320716"/>
    <lineage>
        <taxon>Eukaryota</taxon>
        <taxon>Viridiplantae</taxon>
        <taxon>Streptophyta</taxon>
        <taxon>Embryophyta</taxon>
        <taxon>Tracheophyta</taxon>
        <taxon>Spermatophyta</taxon>
        <taxon>Magnoliopsida</taxon>
        <taxon>Liliopsida</taxon>
        <taxon>Asparagales</taxon>
        <taxon>Orchidaceae</taxon>
        <taxon>Orchidoideae</taxon>
        <taxon>Orchideae</taxon>
        <taxon>Orchidinae</taxon>
        <taxon>Platanthera</taxon>
    </lineage>
</organism>
<dbReference type="AlphaFoldDB" id="A0AAP0BTF2"/>
<keyword evidence="3" id="KW-1185">Reference proteome</keyword>
<comment type="caution">
    <text evidence="2">The sequence shown here is derived from an EMBL/GenBank/DDBJ whole genome shotgun (WGS) entry which is preliminary data.</text>
</comment>
<protein>
    <submittedName>
        <fullName evidence="2">Uncharacterized protein</fullName>
    </submittedName>
</protein>
<sequence>MITILCRFAGMSPKERDICTLVGHHITETVIFKNIKVGMDRDALALSAKGQSSTTSTDHIDVDIPMADCGIDPDVLMENIEYMKAYLQCQHIYFESRFEQARQERVMIMHKAKILIVEPQYKLQSQFNEEGYLLNIDGSRVDPTVWLQRRKRLMKKTSKAPVLLSSVVLLLLYLSSFVTVFLTFWDFAPR</sequence>
<keyword evidence="1" id="KW-0812">Transmembrane</keyword>
<dbReference type="Proteomes" id="UP001418222">
    <property type="component" value="Unassembled WGS sequence"/>
</dbReference>
<keyword evidence="1" id="KW-0472">Membrane</keyword>